<dbReference type="InterPro" id="IPR048130">
    <property type="entry name" value="T6SS_ExIF-like"/>
</dbReference>
<keyword evidence="1" id="KW-1133">Transmembrane helix</keyword>
<evidence type="ECO:0000313" key="3">
    <source>
        <dbReference type="Proteomes" id="UP000235616"/>
    </source>
</evidence>
<organism evidence="2 3">
    <name type="scientific">Trinickia dabaoshanensis</name>
    <dbReference type="NCBI Taxonomy" id="564714"/>
    <lineage>
        <taxon>Bacteria</taxon>
        <taxon>Pseudomonadati</taxon>
        <taxon>Pseudomonadota</taxon>
        <taxon>Betaproteobacteria</taxon>
        <taxon>Burkholderiales</taxon>
        <taxon>Burkholderiaceae</taxon>
        <taxon>Trinickia</taxon>
    </lineage>
</organism>
<accession>A0A2N7VQP4</accession>
<dbReference type="NCBIfam" id="NF041560">
    <property type="entry name" value="T6SS_Burk_ExIF"/>
    <property type="match status" value="1"/>
</dbReference>
<proteinExistence type="predicted"/>
<gene>
    <name evidence="2" type="ORF">C0Z18_14200</name>
</gene>
<sequence length="244" mass="26745">MIAEETVGVPVLLRGHIRNLRKTRCRRDFVFTEADRTKMGATAIAAGLAGLGGVAAGLGAMAVDTSEEADLLEFEIDGVPVKAWVWVSMFADGDDVEVVAERTDDTWVGYGIRRVTDRIVALHPHCSRGRFAHYRASARWWFKLTTGLLVATYLLIIVVSLLKSLHNWTVLLQGCALGGAGLALILGIIAYRISRKYAGFVSLAEKIFEVFGWPDVKNIDLPALTKKNKKPGDPGGLGILFFRY</sequence>
<keyword evidence="3" id="KW-1185">Reference proteome</keyword>
<dbReference type="RefSeq" id="WP_102646046.1">
    <property type="nucleotide sequence ID" value="NZ_PNYA01000011.1"/>
</dbReference>
<feature type="transmembrane region" description="Helical" evidence="1">
    <location>
        <begin position="168"/>
        <end position="191"/>
    </location>
</feature>
<reference evidence="2 3" key="1">
    <citation type="submission" date="2018-01" db="EMBL/GenBank/DDBJ databases">
        <title>Whole genome analyses suggest that Burkholderia sensu lato contains two further novel genera in the rhizoxinica-symbiotica group Mycetohabitans gen. nov., and Trinickia gen. nov.: implications for the evolution of diazotrophy and nodulation in the Burkholderiaceae.</title>
        <authorList>
            <person name="Estrada-de los Santos P."/>
            <person name="Palmer M."/>
            <person name="Chavez-Ramirez B."/>
            <person name="Beukes C."/>
            <person name="Steenkamp E.T."/>
            <person name="Hirsch A.M."/>
            <person name="Manyaka P."/>
            <person name="Maluk M."/>
            <person name="Lafos M."/>
            <person name="Crook M."/>
            <person name="Gross E."/>
            <person name="Simon M.F."/>
            <person name="Bueno dos Reis Junior F."/>
            <person name="Poole P.S."/>
            <person name="Venter S.N."/>
            <person name="James E.K."/>
        </authorList>
    </citation>
    <scope>NUCLEOTIDE SEQUENCE [LARGE SCALE GENOMIC DNA]</scope>
    <source>
        <strain evidence="2 3">GIMN1.004</strain>
    </source>
</reference>
<dbReference type="EMBL" id="PNYA01000011">
    <property type="protein sequence ID" value="PMS19460.1"/>
    <property type="molecule type" value="Genomic_DNA"/>
</dbReference>
<dbReference type="AlphaFoldDB" id="A0A2N7VQP4"/>
<protein>
    <submittedName>
        <fullName evidence="2">Uncharacterized protein</fullName>
    </submittedName>
</protein>
<keyword evidence="1" id="KW-0472">Membrane</keyword>
<evidence type="ECO:0000313" key="2">
    <source>
        <dbReference type="EMBL" id="PMS19460.1"/>
    </source>
</evidence>
<dbReference type="OrthoDB" id="6452874at2"/>
<evidence type="ECO:0000256" key="1">
    <source>
        <dbReference type="SAM" id="Phobius"/>
    </source>
</evidence>
<keyword evidence="1" id="KW-0812">Transmembrane</keyword>
<dbReference type="Proteomes" id="UP000235616">
    <property type="component" value="Unassembled WGS sequence"/>
</dbReference>
<comment type="caution">
    <text evidence="2">The sequence shown here is derived from an EMBL/GenBank/DDBJ whole genome shotgun (WGS) entry which is preliminary data.</text>
</comment>
<name>A0A2N7VQP4_9BURK</name>
<feature type="transmembrane region" description="Helical" evidence="1">
    <location>
        <begin position="140"/>
        <end position="162"/>
    </location>
</feature>